<name>A0A6A5HRM4_CAERE</name>
<accession>A0A6A5HRM4</accession>
<keyword evidence="2" id="KW-0472">Membrane</keyword>
<feature type="transmembrane region" description="Helical" evidence="2">
    <location>
        <begin position="120"/>
        <end position="147"/>
    </location>
</feature>
<feature type="transmembrane region" description="Helical" evidence="2">
    <location>
        <begin position="51"/>
        <end position="73"/>
    </location>
</feature>
<reference evidence="3 4" key="1">
    <citation type="submission" date="2019-12" db="EMBL/GenBank/DDBJ databases">
        <title>Chromosome-level assembly of the Caenorhabditis remanei genome.</title>
        <authorList>
            <person name="Teterina A.A."/>
            <person name="Willis J.H."/>
            <person name="Phillips P.C."/>
        </authorList>
    </citation>
    <scope>NUCLEOTIDE SEQUENCE [LARGE SCALE GENOMIC DNA]</scope>
    <source>
        <strain evidence="3 4">PX506</strain>
        <tissue evidence="3">Whole organism</tissue>
    </source>
</reference>
<feature type="transmembrane region" description="Helical" evidence="2">
    <location>
        <begin position="17"/>
        <end position="39"/>
    </location>
</feature>
<evidence type="ECO:0000313" key="4">
    <source>
        <dbReference type="Proteomes" id="UP000483820"/>
    </source>
</evidence>
<keyword evidence="2" id="KW-0812">Transmembrane</keyword>
<feature type="region of interest" description="Disordered" evidence="1">
    <location>
        <begin position="160"/>
        <end position="181"/>
    </location>
</feature>
<evidence type="ECO:0000256" key="1">
    <source>
        <dbReference type="SAM" id="MobiDB-lite"/>
    </source>
</evidence>
<feature type="transmembrane region" description="Helical" evidence="2">
    <location>
        <begin position="80"/>
        <end position="100"/>
    </location>
</feature>
<keyword evidence="2" id="KW-1133">Transmembrane helix</keyword>
<comment type="caution">
    <text evidence="3">The sequence shown here is derived from an EMBL/GenBank/DDBJ whole genome shotgun (WGS) entry which is preliminary data.</text>
</comment>
<dbReference type="EMBL" id="WUAV01000001">
    <property type="protein sequence ID" value="KAF1770850.1"/>
    <property type="molecule type" value="Genomic_DNA"/>
</dbReference>
<proteinExistence type="predicted"/>
<dbReference type="KEGG" id="crq:GCK72_002674"/>
<dbReference type="Proteomes" id="UP000483820">
    <property type="component" value="Chromosome I"/>
</dbReference>
<dbReference type="RefSeq" id="XP_053592187.1">
    <property type="nucleotide sequence ID" value="XM_053723542.1"/>
</dbReference>
<gene>
    <name evidence="3" type="ORF">GCK72_002674</name>
</gene>
<dbReference type="GeneID" id="78773383"/>
<evidence type="ECO:0000256" key="2">
    <source>
        <dbReference type="SAM" id="Phobius"/>
    </source>
</evidence>
<dbReference type="CTD" id="78773383"/>
<dbReference type="AlphaFoldDB" id="A0A6A5HRM4"/>
<sequence>MVEMDHSVLGFPAKKHALIMSGVFALFFVLVTGVVIWKINEPTGSVLGMNAVYLSFIDPICLFSLGIGFLCLLKCNSKCILIVCVLWPAGVGITCAVLTIKSLTNPFEIEWIGKTQPTFYYTIIVSSFVLMLGSFHCVLLLLVLAFCARGDGGAEDLYDLEKSESQKESESSNENDKSNRI</sequence>
<protein>
    <submittedName>
        <fullName evidence="3">Uncharacterized protein</fullName>
    </submittedName>
</protein>
<evidence type="ECO:0000313" key="3">
    <source>
        <dbReference type="EMBL" id="KAF1770850.1"/>
    </source>
</evidence>
<organism evidence="3 4">
    <name type="scientific">Caenorhabditis remanei</name>
    <name type="common">Caenorhabditis vulgaris</name>
    <dbReference type="NCBI Taxonomy" id="31234"/>
    <lineage>
        <taxon>Eukaryota</taxon>
        <taxon>Metazoa</taxon>
        <taxon>Ecdysozoa</taxon>
        <taxon>Nematoda</taxon>
        <taxon>Chromadorea</taxon>
        <taxon>Rhabditida</taxon>
        <taxon>Rhabditina</taxon>
        <taxon>Rhabditomorpha</taxon>
        <taxon>Rhabditoidea</taxon>
        <taxon>Rhabditidae</taxon>
        <taxon>Peloderinae</taxon>
        <taxon>Caenorhabditis</taxon>
    </lineage>
</organism>